<evidence type="ECO:0000313" key="5">
    <source>
        <dbReference type="EMBL" id="TNN86882.1"/>
    </source>
</evidence>
<evidence type="ECO:0000259" key="4">
    <source>
        <dbReference type="PROSITE" id="PS50001"/>
    </source>
</evidence>
<dbReference type="PRINTS" id="PR00401">
    <property type="entry name" value="SH2DOMAIN"/>
</dbReference>
<sequence>MEQRELTANSNVEATDGRLRELASKWFIETQAPLIVHNGIFPTWFLGFITRKEAEDKLREKELGCFLIRLSEKVIGYILSYRGKDRCRHFVINRSESGQFLVCGETEGHDSISDLIKYYTSSPIQPFGEYLASSCFEALDKDLYDIIQVYPREDWPVANVRAVNNMQKPQINSASEQPPARPPKNNRTLEARSTTVASEEQAPCE</sequence>
<accession>A0A4Z2JC42</accession>
<gene>
    <name evidence="5" type="primary">Sh2d7_1</name>
    <name evidence="5" type="ORF">EYF80_002637</name>
</gene>
<dbReference type="SUPFAM" id="SSF55550">
    <property type="entry name" value="SH2 domain"/>
    <property type="match status" value="1"/>
</dbReference>
<keyword evidence="6" id="KW-1185">Reference proteome</keyword>
<dbReference type="SMART" id="SM00252">
    <property type="entry name" value="SH2"/>
    <property type="match status" value="1"/>
</dbReference>
<feature type="region of interest" description="Disordered" evidence="3">
    <location>
        <begin position="169"/>
        <end position="205"/>
    </location>
</feature>
<name>A0A4Z2JC42_9TELE</name>
<evidence type="ECO:0000256" key="1">
    <source>
        <dbReference type="ARBA" id="ARBA00022999"/>
    </source>
</evidence>
<evidence type="ECO:0000256" key="2">
    <source>
        <dbReference type="PROSITE-ProRule" id="PRU00191"/>
    </source>
</evidence>
<dbReference type="Gene3D" id="3.30.505.10">
    <property type="entry name" value="SH2 domain"/>
    <property type="match status" value="1"/>
</dbReference>
<dbReference type="PROSITE" id="PS50001">
    <property type="entry name" value="SH2"/>
    <property type="match status" value="1"/>
</dbReference>
<comment type="caution">
    <text evidence="5">The sequence shown here is derived from an EMBL/GenBank/DDBJ whole genome shotgun (WGS) entry which is preliminary data.</text>
</comment>
<dbReference type="EMBL" id="SRLO01000012">
    <property type="protein sequence ID" value="TNN86882.1"/>
    <property type="molecule type" value="Genomic_DNA"/>
</dbReference>
<dbReference type="Proteomes" id="UP000314294">
    <property type="component" value="Unassembled WGS sequence"/>
</dbReference>
<feature type="domain" description="SH2" evidence="4">
    <location>
        <begin position="44"/>
        <end position="135"/>
    </location>
</feature>
<dbReference type="AlphaFoldDB" id="A0A4Z2JC42"/>
<feature type="compositionally biased region" description="Polar residues" evidence="3">
    <location>
        <begin position="185"/>
        <end position="198"/>
    </location>
</feature>
<dbReference type="Pfam" id="PF00017">
    <property type="entry name" value="SH2"/>
    <property type="match status" value="1"/>
</dbReference>
<dbReference type="InterPro" id="IPR036860">
    <property type="entry name" value="SH2_dom_sf"/>
</dbReference>
<evidence type="ECO:0000256" key="3">
    <source>
        <dbReference type="SAM" id="MobiDB-lite"/>
    </source>
</evidence>
<dbReference type="OrthoDB" id="6108017at2759"/>
<dbReference type="PANTHER" id="PTHR14388">
    <property type="entry name" value="T CELL-SPECIFIC ADAPTER PROTEIN TSAD"/>
    <property type="match status" value="1"/>
</dbReference>
<dbReference type="PANTHER" id="PTHR14388:SF6">
    <property type="entry name" value="SH2 DOMAIN-CONTAINING PROTEIN 7"/>
    <property type="match status" value="1"/>
</dbReference>
<dbReference type="GO" id="GO:0005737">
    <property type="term" value="C:cytoplasm"/>
    <property type="evidence" value="ECO:0007669"/>
    <property type="project" value="TreeGrafter"/>
</dbReference>
<protein>
    <submittedName>
        <fullName evidence="5">SH2 domain-containing protein 7</fullName>
    </submittedName>
</protein>
<reference evidence="5 6" key="1">
    <citation type="submission" date="2019-03" db="EMBL/GenBank/DDBJ databases">
        <title>First draft genome of Liparis tanakae, snailfish: a comprehensive survey of snailfish specific genes.</title>
        <authorList>
            <person name="Kim W."/>
            <person name="Song I."/>
            <person name="Jeong J.-H."/>
            <person name="Kim D."/>
            <person name="Kim S."/>
            <person name="Ryu S."/>
            <person name="Song J.Y."/>
            <person name="Lee S.K."/>
        </authorList>
    </citation>
    <scope>NUCLEOTIDE SEQUENCE [LARGE SCALE GENOMIC DNA]</scope>
    <source>
        <tissue evidence="5">Muscle</tissue>
    </source>
</reference>
<keyword evidence="1 2" id="KW-0727">SH2 domain</keyword>
<evidence type="ECO:0000313" key="6">
    <source>
        <dbReference type="Proteomes" id="UP000314294"/>
    </source>
</evidence>
<dbReference type="InterPro" id="IPR000980">
    <property type="entry name" value="SH2"/>
</dbReference>
<organism evidence="5 6">
    <name type="scientific">Liparis tanakae</name>
    <name type="common">Tanaka's snailfish</name>
    <dbReference type="NCBI Taxonomy" id="230148"/>
    <lineage>
        <taxon>Eukaryota</taxon>
        <taxon>Metazoa</taxon>
        <taxon>Chordata</taxon>
        <taxon>Craniata</taxon>
        <taxon>Vertebrata</taxon>
        <taxon>Euteleostomi</taxon>
        <taxon>Actinopterygii</taxon>
        <taxon>Neopterygii</taxon>
        <taxon>Teleostei</taxon>
        <taxon>Neoteleostei</taxon>
        <taxon>Acanthomorphata</taxon>
        <taxon>Eupercaria</taxon>
        <taxon>Perciformes</taxon>
        <taxon>Cottioidei</taxon>
        <taxon>Cottales</taxon>
        <taxon>Liparidae</taxon>
        <taxon>Liparis</taxon>
    </lineage>
</organism>
<proteinExistence type="predicted"/>